<dbReference type="PANTHER" id="PTHR31843">
    <property type="entry name" value="ALLENE OXIDE CYCLASE 4, CHLOROPLASTIC"/>
    <property type="match status" value="1"/>
</dbReference>
<keyword evidence="5" id="KW-0934">Plastid</keyword>
<dbReference type="AlphaFoldDB" id="A0A8T2Q9R9"/>
<name>A0A8T2Q9R9_CERRI</name>
<dbReference type="InterPro" id="IPR044859">
    <property type="entry name" value="Allene_oxi_cyc_Dirigent"/>
</dbReference>
<dbReference type="InterPro" id="IPR009410">
    <property type="entry name" value="Allene_ox_cyc"/>
</dbReference>
<evidence type="ECO:0000256" key="6">
    <source>
        <dbReference type="ARBA" id="ARBA00022946"/>
    </source>
</evidence>
<accession>A0A8T2Q9R9</accession>
<evidence type="ECO:0000256" key="1">
    <source>
        <dbReference type="ARBA" id="ARBA00004229"/>
    </source>
</evidence>
<dbReference type="SUPFAM" id="SSF141493">
    <property type="entry name" value="Allene oxide cyclase-like"/>
    <property type="match status" value="1"/>
</dbReference>
<dbReference type="GO" id="GO:0009695">
    <property type="term" value="P:jasmonic acid biosynthetic process"/>
    <property type="evidence" value="ECO:0007669"/>
    <property type="project" value="InterPro"/>
</dbReference>
<evidence type="ECO:0000313" key="10">
    <source>
        <dbReference type="Proteomes" id="UP000825935"/>
    </source>
</evidence>
<evidence type="ECO:0000256" key="2">
    <source>
        <dbReference type="ARBA" id="ARBA00007982"/>
    </source>
</evidence>
<comment type="catalytic activity">
    <reaction evidence="8">
        <text>(9Z,13S,15Z)-12,13-epoxyoctadeca-9,11,15-trienoate = (9S,13S,15Z)-12-oxophyto-10,15-dienoate</text>
        <dbReference type="Rhea" id="RHEA:22592"/>
        <dbReference type="ChEBI" id="CHEBI:36438"/>
        <dbReference type="ChEBI" id="CHEBI:57411"/>
        <dbReference type="EC" id="5.3.99.6"/>
    </reaction>
</comment>
<evidence type="ECO:0000256" key="4">
    <source>
        <dbReference type="ARBA" id="ARBA00022528"/>
    </source>
</evidence>
<evidence type="ECO:0000313" key="9">
    <source>
        <dbReference type="EMBL" id="KAH7280484.1"/>
    </source>
</evidence>
<organism evidence="9 10">
    <name type="scientific">Ceratopteris richardii</name>
    <name type="common">Triangle waterfern</name>
    <dbReference type="NCBI Taxonomy" id="49495"/>
    <lineage>
        <taxon>Eukaryota</taxon>
        <taxon>Viridiplantae</taxon>
        <taxon>Streptophyta</taxon>
        <taxon>Embryophyta</taxon>
        <taxon>Tracheophyta</taxon>
        <taxon>Polypodiopsida</taxon>
        <taxon>Polypodiidae</taxon>
        <taxon>Polypodiales</taxon>
        <taxon>Pteridineae</taxon>
        <taxon>Pteridaceae</taxon>
        <taxon>Parkerioideae</taxon>
        <taxon>Ceratopteris</taxon>
    </lineage>
</organism>
<dbReference type="InterPro" id="IPR034871">
    <property type="entry name" value="Allene_oxi_cyc_sf"/>
</dbReference>
<evidence type="ECO:0000256" key="7">
    <source>
        <dbReference type="ARBA" id="ARBA00023235"/>
    </source>
</evidence>
<keyword evidence="6" id="KW-0809">Transit peptide</keyword>
<dbReference type="PANTHER" id="PTHR31843:SF11">
    <property type="entry name" value="ALLENE OXIDE CYCLASE 4, CHLOROPLASTIC"/>
    <property type="match status" value="1"/>
</dbReference>
<sequence length="327" mass="36933">MSIHASYNMNSLGALGGQRQQCANRTRPCGTEELQSYRDAGKLATSVASCRDSVKCTLNSKFTTQKLSLNLKAHRKRPCESHFTRISNRQLTVSRLTTKEAYVTEKSDLCSDVHYTSTMEATYDKFFKENRATFETRAQDEEEQVDVQEMNVYEVNQLDRGSPVLLSLSKFALDWYDRFRPQPLGGLGDVVTFSNKIFDGMLKKRLGITAGIISVIRNYPDEDALLFEATYSFYFGDLGHICVKGAYRSDKDTVLAVKGGSGVFRGVYGTVHLHNVEYPRVLFYRFRLQGIPRLPRALQWDTIPPTRGLHPSLTASFPGFSLPNFTD</sequence>
<dbReference type="GO" id="GO:0046423">
    <property type="term" value="F:allene-oxide cyclase activity"/>
    <property type="evidence" value="ECO:0007669"/>
    <property type="project" value="UniProtKB-EC"/>
</dbReference>
<evidence type="ECO:0000256" key="8">
    <source>
        <dbReference type="ARBA" id="ARBA00049891"/>
    </source>
</evidence>
<comment type="caution">
    <text evidence="9">The sequence shown here is derived from an EMBL/GenBank/DDBJ whole genome shotgun (WGS) entry which is preliminary data.</text>
</comment>
<comment type="similarity">
    <text evidence="2">Belongs to the allene oxide cyclase family.</text>
</comment>
<keyword evidence="4" id="KW-0150">Chloroplast</keyword>
<dbReference type="OrthoDB" id="1894474at2759"/>
<reference evidence="9" key="1">
    <citation type="submission" date="2021-08" db="EMBL/GenBank/DDBJ databases">
        <title>WGS assembly of Ceratopteris richardii.</title>
        <authorList>
            <person name="Marchant D.B."/>
            <person name="Chen G."/>
            <person name="Jenkins J."/>
            <person name="Shu S."/>
            <person name="Leebens-Mack J."/>
            <person name="Grimwood J."/>
            <person name="Schmutz J."/>
            <person name="Soltis P."/>
            <person name="Soltis D."/>
            <person name="Chen Z.-H."/>
        </authorList>
    </citation>
    <scope>NUCLEOTIDE SEQUENCE</scope>
    <source>
        <strain evidence="9">Whitten #5841</strain>
        <tissue evidence="9">Leaf</tissue>
    </source>
</reference>
<gene>
    <name evidence="9" type="ORF">KP509_37G069800</name>
</gene>
<evidence type="ECO:0000256" key="3">
    <source>
        <dbReference type="ARBA" id="ARBA00012209"/>
    </source>
</evidence>
<comment type="subcellular location">
    <subcellularLocation>
        <location evidence="1">Plastid</location>
        <location evidence="1">Chloroplast</location>
    </subcellularLocation>
</comment>
<proteinExistence type="inferred from homology"/>
<keyword evidence="7" id="KW-0413">Isomerase</keyword>
<dbReference type="Proteomes" id="UP000825935">
    <property type="component" value="Chromosome 37"/>
</dbReference>
<dbReference type="EC" id="5.3.99.6" evidence="3"/>
<keyword evidence="10" id="KW-1185">Reference proteome</keyword>
<protein>
    <recommendedName>
        <fullName evidence="3">allene-oxide cyclase</fullName>
        <ecNumber evidence="3">5.3.99.6</ecNumber>
    </recommendedName>
</protein>
<evidence type="ECO:0000256" key="5">
    <source>
        <dbReference type="ARBA" id="ARBA00022640"/>
    </source>
</evidence>
<dbReference type="EMBL" id="CM035442">
    <property type="protein sequence ID" value="KAH7280484.1"/>
    <property type="molecule type" value="Genomic_DNA"/>
</dbReference>
<dbReference type="Gene3D" id="2.40.480.10">
    <property type="entry name" value="Allene oxide cyclase-like"/>
    <property type="match status" value="1"/>
</dbReference>
<dbReference type="Pfam" id="PF06351">
    <property type="entry name" value="Allene_ox_cyc"/>
    <property type="match status" value="1"/>
</dbReference>
<dbReference type="GO" id="GO:0009507">
    <property type="term" value="C:chloroplast"/>
    <property type="evidence" value="ECO:0007669"/>
    <property type="project" value="UniProtKB-SubCell"/>
</dbReference>